<protein>
    <submittedName>
        <fullName evidence="1">Uncharacterized protein</fullName>
    </submittedName>
</protein>
<evidence type="ECO:0000313" key="2">
    <source>
        <dbReference type="Proteomes" id="UP000754644"/>
    </source>
</evidence>
<proteinExistence type="predicted"/>
<dbReference type="AlphaFoldDB" id="A0A973A967"/>
<dbReference type="EMBL" id="JABMOJ010000422">
    <property type="protein sequence ID" value="NQV65910.1"/>
    <property type="molecule type" value="Genomic_DNA"/>
</dbReference>
<accession>A0A973A967</accession>
<name>A0A973A967_9GAMM</name>
<evidence type="ECO:0000313" key="1">
    <source>
        <dbReference type="EMBL" id="NQV65910.1"/>
    </source>
</evidence>
<reference evidence="1" key="1">
    <citation type="submission" date="2020-05" db="EMBL/GenBank/DDBJ databases">
        <title>Sulfur intermediates as new biogeochemical hubs in an aquatic model microbial ecosystem.</title>
        <authorList>
            <person name="Vigneron A."/>
        </authorList>
    </citation>
    <scope>NUCLEOTIDE SEQUENCE</scope>
    <source>
        <strain evidence="1">Bin.250</strain>
    </source>
</reference>
<sequence length="48" mass="5431">EVAQRQRDERLAMAVVAIDSDAKLKQLIDNFDGTLDRETIMPRNQSGD</sequence>
<comment type="caution">
    <text evidence="1">The sequence shown here is derived from an EMBL/GenBank/DDBJ whole genome shotgun (WGS) entry which is preliminary data.</text>
</comment>
<gene>
    <name evidence="1" type="ORF">HQ497_11155</name>
</gene>
<feature type="non-terminal residue" evidence="1">
    <location>
        <position position="1"/>
    </location>
</feature>
<dbReference type="Proteomes" id="UP000754644">
    <property type="component" value="Unassembled WGS sequence"/>
</dbReference>
<organism evidence="1 2">
    <name type="scientific">SAR86 cluster bacterium</name>
    <dbReference type="NCBI Taxonomy" id="2030880"/>
    <lineage>
        <taxon>Bacteria</taxon>
        <taxon>Pseudomonadati</taxon>
        <taxon>Pseudomonadota</taxon>
        <taxon>Gammaproteobacteria</taxon>
        <taxon>SAR86 cluster</taxon>
    </lineage>
</organism>